<organism evidence="1 2">
    <name type="scientific">Paenochrobactrum gallinarii</name>
    <dbReference type="NCBI Taxonomy" id="643673"/>
    <lineage>
        <taxon>Bacteria</taxon>
        <taxon>Pseudomonadati</taxon>
        <taxon>Pseudomonadota</taxon>
        <taxon>Alphaproteobacteria</taxon>
        <taxon>Hyphomicrobiales</taxon>
        <taxon>Brucellaceae</taxon>
        <taxon>Paenochrobactrum</taxon>
    </lineage>
</organism>
<comment type="caution">
    <text evidence="1">The sequence shown here is derived from an EMBL/GenBank/DDBJ whole genome shotgun (WGS) entry which is preliminary data.</text>
</comment>
<gene>
    <name evidence="1" type="ORF">FHS77_001652</name>
</gene>
<evidence type="ECO:0000313" key="1">
    <source>
        <dbReference type="EMBL" id="MBB6261102.1"/>
    </source>
</evidence>
<dbReference type="EMBL" id="JACIIU010000006">
    <property type="protein sequence ID" value="MBB6261102.1"/>
    <property type="molecule type" value="Genomic_DNA"/>
</dbReference>
<dbReference type="AlphaFoldDB" id="A0A841LX09"/>
<accession>A0A841LX09</accession>
<keyword evidence="2" id="KW-1185">Reference proteome</keyword>
<evidence type="ECO:0000313" key="2">
    <source>
        <dbReference type="Proteomes" id="UP000555393"/>
    </source>
</evidence>
<dbReference type="Proteomes" id="UP000555393">
    <property type="component" value="Unassembled WGS sequence"/>
</dbReference>
<dbReference type="RefSeq" id="WP_184222153.1">
    <property type="nucleotide sequence ID" value="NZ_JACIIU010000006.1"/>
</dbReference>
<reference evidence="1 2" key="1">
    <citation type="submission" date="2020-08" db="EMBL/GenBank/DDBJ databases">
        <title>Genomic Encyclopedia of Type Strains, Phase IV (KMG-IV): sequencing the most valuable type-strain genomes for metagenomic binning, comparative biology and taxonomic classification.</title>
        <authorList>
            <person name="Goeker M."/>
        </authorList>
    </citation>
    <scope>NUCLEOTIDE SEQUENCE [LARGE SCALE GENOMIC DNA]</scope>
    <source>
        <strain evidence="1 2">DSM 22336</strain>
    </source>
</reference>
<name>A0A841LX09_9HYPH</name>
<sequence length="323" mass="36536">MVSKAIIKSGLTAETIPDLLQHVAGEFSSSILTIWGENFITEYMIASATHRHVWHAVLSVDDTRLPLEIDMRNWLTKSRRKELLRAAFGTCPPGMISLLSKLGPCAETPEFYKAVHTALSRGDALTQTLHHAKKIDTRAVLLIAKLPREKLAVNFANFMLRSRIFNVAIEEYLWLAKRITDPKLIEPLLNDSSGSRDPVAALRKAISKRPFPAEPWSIPEFVPIKTGDELQDIAQQLGNCLTDRNYFYNSCVNAQAGNSCYYRTRGDDFLLLKFIKFGNLGWYLDECFGRQNRKPTKKEIDQIAAATSHLDDIWLRALSDDML</sequence>
<proteinExistence type="predicted"/>
<protein>
    <submittedName>
        <fullName evidence="1">Uncharacterized protein</fullName>
    </submittedName>
</protein>